<reference evidence="11 12" key="1">
    <citation type="journal article" date="2016" name="Front. Microbiol.">
        <title>Fuerstia marisgermanicae gen. nov., sp. nov., an Unusual Member of the Phylum Planctomycetes from the German Wadden Sea.</title>
        <authorList>
            <person name="Kohn T."/>
            <person name="Heuer A."/>
            <person name="Jogler M."/>
            <person name="Vollmers J."/>
            <person name="Boedeker C."/>
            <person name="Bunk B."/>
            <person name="Rast P."/>
            <person name="Borchert D."/>
            <person name="Glockner I."/>
            <person name="Freese H.M."/>
            <person name="Klenk H.P."/>
            <person name="Overmann J."/>
            <person name="Kaster A.K."/>
            <person name="Rohde M."/>
            <person name="Wiegand S."/>
            <person name="Jogler C."/>
        </authorList>
    </citation>
    <scope>NUCLEOTIDE SEQUENCE [LARGE SCALE GENOMIC DNA]</scope>
    <source>
        <strain evidence="11 12">NH11</strain>
    </source>
</reference>
<dbReference type="GO" id="GO:0005524">
    <property type="term" value="F:ATP binding"/>
    <property type="evidence" value="ECO:0007669"/>
    <property type="project" value="UniProtKB-UniRule"/>
</dbReference>
<dbReference type="InterPro" id="IPR000719">
    <property type="entry name" value="Prot_kinase_dom"/>
</dbReference>
<dbReference type="Gene3D" id="1.10.510.10">
    <property type="entry name" value="Transferase(Phosphotransferase) domain 1"/>
    <property type="match status" value="1"/>
</dbReference>
<dbReference type="CDD" id="cd14014">
    <property type="entry name" value="STKc_PknB_like"/>
    <property type="match status" value="1"/>
</dbReference>
<proteinExistence type="predicted"/>
<feature type="region of interest" description="Disordered" evidence="8">
    <location>
        <begin position="1"/>
        <end position="28"/>
    </location>
</feature>
<evidence type="ECO:0000256" key="6">
    <source>
        <dbReference type="ARBA" id="ARBA00022840"/>
    </source>
</evidence>
<dbReference type="OrthoDB" id="6111975at2"/>
<evidence type="ECO:0000256" key="9">
    <source>
        <dbReference type="SAM" id="Phobius"/>
    </source>
</evidence>
<dbReference type="InterPro" id="IPR011009">
    <property type="entry name" value="Kinase-like_dom_sf"/>
</dbReference>
<gene>
    <name evidence="11" type="primary">pknB_23</name>
    <name evidence="11" type="ORF">Fuma_05149</name>
</gene>
<dbReference type="Pfam" id="PF00069">
    <property type="entry name" value="Pkinase"/>
    <property type="match status" value="1"/>
</dbReference>
<dbReference type="SMART" id="SM00220">
    <property type="entry name" value="S_TKc"/>
    <property type="match status" value="1"/>
</dbReference>
<feature type="region of interest" description="Disordered" evidence="8">
    <location>
        <begin position="546"/>
        <end position="604"/>
    </location>
</feature>
<dbReference type="PROSITE" id="PS00108">
    <property type="entry name" value="PROTEIN_KINASE_ST"/>
    <property type="match status" value="1"/>
</dbReference>
<dbReference type="EMBL" id="CP017641">
    <property type="protein sequence ID" value="APZ95491.1"/>
    <property type="molecule type" value="Genomic_DNA"/>
</dbReference>
<dbReference type="PANTHER" id="PTHR43289:SF6">
    <property type="entry name" value="SERINE_THREONINE-PROTEIN KINASE NEKL-3"/>
    <property type="match status" value="1"/>
</dbReference>
<dbReference type="SUPFAM" id="SSF56112">
    <property type="entry name" value="Protein kinase-like (PK-like)"/>
    <property type="match status" value="1"/>
</dbReference>
<feature type="domain" description="Protein kinase" evidence="10">
    <location>
        <begin position="114"/>
        <end position="382"/>
    </location>
</feature>
<feature type="compositionally biased region" description="Basic and acidic residues" evidence="8">
    <location>
        <begin position="549"/>
        <end position="559"/>
    </location>
</feature>
<feature type="transmembrane region" description="Helical" evidence="9">
    <location>
        <begin position="614"/>
        <end position="636"/>
    </location>
</feature>
<dbReference type="Proteomes" id="UP000187735">
    <property type="component" value="Chromosome"/>
</dbReference>
<feature type="binding site" evidence="7">
    <location>
        <position position="143"/>
    </location>
    <ligand>
        <name>ATP</name>
        <dbReference type="ChEBI" id="CHEBI:30616"/>
    </ligand>
</feature>
<keyword evidence="12" id="KW-1185">Reference proteome</keyword>
<evidence type="ECO:0000313" key="11">
    <source>
        <dbReference type="EMBL" id="APZ95491.1"/>
    </source>
</evidence>
<dbReference type="STRING" id="1891926.Fuma_05149"/>
<evidence type="ECO:0000256" key="4">
    <source>
        <dbReference type="ARBA" id="ARBA00022741"/>
    </source>
</evidence>
<dbReference type="KEGG" id="fmr:Fuma_05149"/>
<feature type="transmembrane region" description="Helical" evidence="9">
    <location>
        <begin position="483"/>
        <end position="503"/>
    </location>
</feature>
<keyword evidence="9" id="KW-1133">Transmembrane helix</keyword>
<keyword evidence="9" id="KW-0812">Transmembrane</keyword>
<feature type="transmembrane region" description="Helical" evidence="9">
    <location>
        <begin position="648"/>
        <end position="669"/>
    </location>
</feature>
<name>A0A1P8WN74_9PLAN</name>
<evidence type="ECO:0000259" key="10">
    <source>
        <dbReference type="PROSITE" id="PS50011"/>
    </source>
</evidence>
<feature type="transmembrane region" description="Helical" evidence="9">
    <location>
        <begin position="681"/>
        <end position="702"/>
    </location>
</feature>
<accession>A0A1P8WN74</accession>
<feature type="region of interest" description="Disordered" evidence="8">
    <location>
        <begin position="403"/>
        <end position="428"/>
    </location>
</feature>
<sequence>MSDAENPEKSNDSTTESDSVVGDGASSISPNSIEGLFLQALQKETPAEREAYLDEVCGDDEQRRRRLKALLLAFDDAGSFLETPAAGPRPNGEISLSFLKPIDKDGCLGAIGPYEVLEVIGRGGMGLVLRAVDLKLNRVVAVKVLLPELAANPNARRRFLREAQAAAAVSHPHVVTIHAVEEAKDADDGTSTPPFLVMECVVGQSLQQKLDNVGSLRLAETLRISRQIGEGLAAAHKQGLIHRDIKPANILLENGVERVKITDFGLARAIDDITVTRTGEVSGTPQYMSPEQAGGERVDHRSDLFSLGCVMYAMCTGHSPFRGDSLAHVIKRVTQDTPRPIAEQNAEVPPWLVQIIDCLLQKNADERFQSAEGLVAILDQHLARIQQPTDSGSHSLINQQVPAGAAPGVSQPNESTAPQPGHRGPDETIMPQWLLTPVAPWRLRLSNWLLLIGIPALCSGLLGIAAAANNYQLQIASLRPIDPLTLTFWLLGLALVTLLPAAVLRVSERKTPPSAGSLIAWFLVGGPIGIIIWLLEREHFHRRMQNSVSEDRASSRHDLPSPPTPQLPATERMTSAQFSEAGSPVVESGRGHTSPKRAQAAPAGQSTHARVGSYLIRSSVFCWVLPLTVMVIGLIVQEGDLMETGGPFWAIATPFCALAAGIGYVLRYIIDKKQEKHAPLFLARFFTGATIVAFLVSVAFLWQERREQIMPKYRPPEQGMLMDEHARSGSQDFASGANAGSEPMESKSTTVVSEIKGAESTVMSAQPAEGERAGTLQVTVEDDGMRLVVRRKSAFGGYVPGSEQQVDNVGYSQLRLHPGDYELGIQDRLFGWPFAFRTSNINVKEGDREEFTVKRDLAALPQKSNNLILWDGVEFRPSDGFLSWSVNQRFAINQLLASFEKPVATDEIVSRTSANIKYLKKAHGNNFYPDSVPETITDIFDPLPEFIVPGEADGTLQLARPSRATVEVSLLTGGLDVTITALDKNAGVATRRLGGFATLPSKTYPLPAGEYEVAVSDAIAHWSQYDSNTFQSQNLTRKVLKLKLEADASEELEFSRDLQALVDFDTTSVNIVNFETLKFVWGKSGVFSNASYNCNHAQAKCVQRLLKAVIDETHDVAESELVETGGQPMKELFPGITNKTGHWALIKPGEKPNTWRLAPLKE</sequence>
<keyword evidence="2" id="KW-0723">Serine/threonine-protein kinase</keyword>
<evidence type="ECO:0000313" key="12">
    <source>
        <dbReference type="Proteomes" id="UP000187735"/>
    </source>
</evidence>
<evidence type="ECO:0000256" key="5">
    <source>
        <dbReference type="ARBA" id="ARBA00022777"/>
    </source>
</evidence>
<keyword evidence="9" id="KW-0472">Membrane</keyword>
<keyword evidence="6 7" id="KW-0067">ATP-binding</keyword>
<dbReference type="InterPro" id="IPR017441">
    <property type="entry name" value="Protein_kinase_ATP_BS"/>
</dbReference>
<evidence type="ECO:0000256" key="7">
    <source>
        <dbReference type="PROSITE-ProRule" id="PRU10141"/>
    </source>
</evidence>
<dbReference type="FunFam" id="1.10.510.10:FF:000021">
    <property type="entry name" value="Serine/threonine protein kinase"/>
    <property type="match status" value="1"/>
</dbReference>
<feature type="transmembrane region" description="Helical" evidence="9">
    <location>
        <begin position="515"/>
        <end position="535"/>
    </location>
</feature>
<keyword evidence="4 7" id="KW-0547">Nucleotide-binding</keyword>
<feature type="compositionally biased region" description="Basic and acidic residues" evidence="8">
    <location>
        <begin position="1"/>
        <end position="11"/>
    </location>
</feature>
<dbReference type="Gene3D" id="3.30.200.20">
    <property type="entry name" value="Phosphorylase Kinase, domain 1"/>
    <property type="match status" value="1"/>
</dbReference>
<dbReference type="GO" id="GO:0004674">
    <property type="term" value="F:protein serine/threonine kinase activity"/>
    <property type="evidence" value="ECO:0007669"/>
    <property type="project" value="UniProtKB-KW"/>
</dbReference>
<dbReference type="PROSITE" id="PS00107">
    <property type="entry name" value="PROTEIN_KINASE_ATP"/>
    <property type="match status" value="1"/>
</dbReference>
<keyword evidence="5 11" id="KW-0418">Kinase</keyword>
<dbReference type="RefSeq" id="WP_077026647.1">
    <property type="nucleotide sequence ID" value="NZ_CP017641.1"/>
</dbReference>
<dbReference type="EC" id="2.7.11.1" evidence="1"/>
<keyword evidence="3 11" id="KW-0808">Transferase</keyword>
<dbReference type="AlphaFoldDB" id="A0A1P8WN74"/>
<evidence type="ECO:0000256" key="3">
    <source>
        <dbReference type="ARBA" id="ARBA00022679"/>
    </source>
</evidence>
<dbReference type="InterPro" id="IPR008271">
    <property type="entry name" value="Ser/Thr_kinase_AS"/>
</dbReference>
<dbReference type="PANTHER" id="PTHR43289">
    <property type="entry name" value="MITOGEN-ACTIVATED PROTEIN KINASE KINASE KINASE 20-RELATED"/>
    <property type="match status" value="1"/>
</dbReference>
<organism evidence="11 12">
    <name type="scientific">Fuerstiella marisgermanici</name>
    <dbReference type="NCBI Taxonomy" id="1891926"/>
    <lineage>
        <taxon>Bacteria</taxon>
        <taxon>Pseudomonadati</taxon>
        <taxon>Planctomycetota</taxon>
        <taxon>Planctomycetia</taxon>
        <taxon>Planctomycetales</taxon>
        <taxon>Planctomycetaceae</taxon>
        <taxon>Fuerstiella</taxon>
    </lineage>
</organism>
<protein>
    <recommendedName>
        <fullName evidence="1">non-specific serine/threonine protein kinase</fullName>
        <ecNumber evidence="1">2.7.11.1</ecNumber>
    </recommendedName>
</protein>
<dbReference type="PROSITE" id="PS50011">
    <property type="entry name" value="PROTEIN_KINASE_DOM"/>
    <property type="match status" value="1"/>
</dbReference>
<evidence type="ECO:0000256" key="2">
    <source>
        <dbReference type="ARBA" id="ARBA00022527"/>
    </source>
</evidence>
<feature type="transmembrane region" description="Helical" evidence="9">
    <location>
        <begin position="448"/>
        <end position="471"/>
    </location>
</feature>
<evidence type="ECO:0000256" key="1">
    <source>
        <dbReference type="ARBA" id="ARBA00012513"/>
    </source>
</evidence>
<evidence type="ECO:0000256" key="8">
    <source>
        <dbReference type="SAM" id="MobiDB-lite"/>
    </source>
</evidence>